<evidence type="ECO:0000313" key="3">
    <source>
        <dbReference type="Proteomes" id="UP001642409"/>
    </source>
</evidence>
<evidence type="ECO:0000313" key="1">
    <source>
        <dbReference type="EMBL" id="CAI9955076.1"/>
    </source>
</evidence>
<organism evidence="1">
    <name type="scientific">Hexamita inflata</name>
    <dbReference type="NCBI Taxonomy" id="28002"/>
    <lineage>
        <taxon>Eukaryota</taxon>
        <taxon>Metamonada</taxon>
        <taxon>Diplomonadida</taxon>
        <taxon>Hexamitidae</taxon>
        <taxon>Hexamitinae</taxon>
        <taxon>Hexamita</taxon>
    </lineage>
</organism>
<proteinExistence type="predicted"/>
<dbReference type="AlphaFoldDB" id="A0AA86UKI9"/>
<evidence type="ECO:0000313" key="2">
    <source>
        <dbReference type="EMBL" id="CAL6082409.1"/>
    </source>
</evidence>
<reference evidence="1" key="1">
    <citation type="submission" date="2023-06" db="EMBL/GenBank/DDBJ databases">
        <authorList>
            <person name="Kurt Z."/>
        </authorList>
    </citation>
    <scope>NUCLEOTIDE SEQUENCE</scope>
</reference>
<dbReference type="EMBL" id="CATOUU010000855">
    <property type="protein sequence ID" value="CAI9955076.1"/>
    <property type="molecule type" value="Genomic_DNA"/>
</dbReference>
<gene>
    <name evidence="1" type="ORF">HINF_LOCUS42721</name>
    <name evidence="2" type="ORF">HINF_LOCUS61201</name>
</gene>
<keyword evidence="3" id="KW-1185">Reference proteome</keyword>
<dbReference type="Proteomes" id="UP001642409">
    <property type="component" value="Unassembled WGS sequence"/>
</dbReference>
<accession>A0AA86UKI9</accession>
<comment type="caution">
    <text evidence="1">The sequence shown here is derived from an EMBL/GenBank/DDBJ whole genome shotgun (WGS) entry which is preliminary data.</text>
</comment>
<protein>
    <submittedName>
        <fullName evidence="2">Hypothetical_protein</fullName>
    </submittedName>
</protein>
<dbReference type="EMBL" id="CAXDID020000364">
    <property type="protein sequence ID" value="CAL6082409.1"/>
    <property type="molecule type" value="Genomic_DNA"/>
</dbReference>
<reference evidence="2 3" key="2">
    <citation type="submission" date="2024-07" db="EMBL/GenBank/DDBJ databases">
        <authorList>
            <person name="Akdeniz Z."/>
        </authorList>
    </citation>
    <scope>NUCLEOTIDE SEQUENCE [LARGE SCALE GENOMIC DNA]</scope>
</reference>
<sequence>MDVSPLSNLTQLNDLLFENNRIINIEPLMHHKNFPKYDFSDQRIQTAYELKFYNKILKVHNSHKQIRKNIICNKKIRTSLIQKKERYSMMLNNQIQNIHTQLEPLAIFIQNSNTCQQ</sequence>
<name>A0AA86UKI9_9EUKA</name>